<dbReference type="Proteomes" id="UP001159363">
    <property type="component" value="Chromosome 1"/>
</dbReference>
<comment type="caution">
    <text evidence="1">The sequence shown here is derived from an EMBL/GenBank/DDBJ whole genome shotgun (WGS) entry which is preliminary data.</text>
</comment>
<proteinExistence type="predicted"/>
<dbReference type="Gene3D" id="3.30.420.10">
    <property type="entry name" value="Ribonuclease H-like superfamily/Ribonuclease H"/>
    <property type="match status" value="1"/>
</dbReference>
<dbReference type="EMBL" id="JARBHB010000001">
    <property type="protein sequence ID" value="KAJ8897949.1"/>
    <property type="molecule type" value="Genomic_DNA"/>
</dbReference>
<evidence type="ECO:0000313" key="1">
    <source>
        <dbReference type="EMBL" id="KAJ8897949.1"/>
    </source>
</evidence>
<keyword evidence="2" id="KW-1185">Reference proteome</keyword>
<sequence>MHHMALHLLCARPITDLHCPRDEEDGIFQHNNVPYDMARSVRTCREKHDQDFKVLPWPPNSPNLNLNENLRNYLSHRVRRLSPPPCTLQQLWNALQTAWLQIPGTEGADKGVWVQEVSRRRWVKKSRGVVFIVERLGTAKEAVEERNIKMKFPKARVVVSGLLVRTRVNYAKAVAATCSQIPRVDPVRCHGTWRPCLWAVVPEMLARLKVNGEGKGCEDERNFMPPFTIELGWSSSLRNRGWRRMERGRQSMLVRTVRVECVVGGIGDGEGVGRFRKALKSVPAFTYQLDSPSTRVSLGWRWHDKARPVQRVMPLSVCTERWSPAHCTFTVEASTPASPARRRDTALAQGRRPVLPLPLTRTLWCDEGKMERDRERIRSRTIQQQLLRKGSVESRLYFVGKVSQFRLPWFSDPRHVNIAHFHPLFHPQKFSPNARDVTPLCMLHLQAGTHLGHLLLIANSAKRGNAVMLTSSCFAACRRPGACAFPDFTRRVEEVQFRLKGVAQRFEIQESMSGETGGPLENPPTATIPTCKNLGAIPPGIEPGSLRVGGE</sequence>
<accession>A0ABQ9IMQ5</accession>
<name>A0ABQ9IMQ5_9NEOP</name>
<organism evidence="1 2">
    <name type="scientific">Dryococelus australis</name>
    <dbReference type="NCBI Taxonomy" id="614101"/>
    <lineage>
        <taxon>Eukaryota</taxon>
        <taxon>Metazoa</taxon>
        <taxon>Ecdysozoa</taxon>
        <taxon>Arthropoda</taxon>
        <taxon>Hexapoda</taxon>
        <taxon>Insecta</taxon>
        <taxon>Pterygota</taxon>
        <taxon>Neoptera</taxon>
        <taxon>Polyneoptera</taxon>
        <taxon>Phasmatodea</taxon>
        <taxon>Verophasmatodea</taxon>
        <taxon>Anareolatae</taxon>
        <taxon>Phasmatidae</taxon>
        <taxon>Eurycanthinae</taxon>
        <taxon>Dryococelus</taxon>
    </lineage>
</organism>
<reference evidence="1 2" key="1">
    <citation type="submission" date="2023-02" db="EMBL/GenBank/DDBJ databases">
        <title>LHISI_Scaffold_Assembly.</title>
        <authorList>
            <person name="Stuart O.P."/>
            <person name="Cleave R."/>
            <person name="Magrath M.J.L."/>
            <person name="Mikheyev A.S."/>
        </authorList>
    </citation>
    <scope>NUCLEOTIDE SEQUENCE [LARGE SCALE GENOMIC DNA]</scope>
    <source>
        <strain evidence="1">Daus_M_001</strain>
        <tissue evidence="1">Leg muscle</tissue>
    </source>
</reference>
<gene>
    <name evidence="1" type="ORF">PR048_003307</name>
</gene>
<evidence type="ECO:0000313" key="2">
    <source>
        <dbReference type="Proteomes" id="UP001159363"/>
    </source>
</evidence>
<dbReference type="InterPro" id="IPR036397">
    <property type="entry name" value="RNaseH_sf"/>
</dbReference>
<protein>
    <submittedName>
        <fullName evidence="1">Uncharacterized protein</fullName>
    </submittedName>
</protein>